<sequence length="119" mass="12800">MNKLRMALGDSSDKPLYVETIPRKGYSLLVQPEISNRVGNTYAVPNVSSGEGAEKPAAGAGIFRVSKSDLWVVLSAIALILAGMLLGAGIMRLWMNHAPSVSTPSLEFLLSRVLEKVFL</sequence>
<dbReference type="EMBL" id="JACDQQ010000042">
    <property type="protein sequence ID" value="MBA0083436.1"/>
    <property type="molecule type" value="Genomic_DNA"/>
</dbReference>
<keyword evidence="1" id="KW-0812">Transmembrane</keyword>
<evidence type="ECO:0008006" key="4">
    <source>
        <dbReference type="Google" id="ProtNLM"/>
    </source>
</evidence>
<dbReference type="Proteomes" id="UP000567293">
    <property type="component" value="Unassembled WGS sequence"/>
</dbReference>
<name>A0A7V8NLD3_9BACT</name>
<evidence type="ECO:0000313" key="2">
    <source>
        <dbReference type="EMBL" id="MBA0083436.1"/>
    </source>
</evidence>
<proteinExistence type="predicted"/>
<gene>
    <name evidence="2" type="ORF">HRJ53_00410</name>
</gene>
<evidence type="ECO:0000256" key="1">
    <source>
        <dbReference type="SAM" id="Phobius"/>
    </source>
</evidence>
<organism evidence="2 3">
    <name type="scientific">Candidatus Acidiferrum panamense</name>
    <dbReference type="NCBI Taxonomy" id="2741543"/>
    <lineage>
        <taxon>Bacteria</taxon>
        <taxon>Pseudomonadati</taxon>
        <taxon>Acidobacteriota</taxon>
        <taxon>Terriglobia</taxon>
        <taxon>Candidatus Acidiferrales</taxon>
        <taxon>Candidatus Acidiferrum</taxon>
    </lineage>
</organism>
<feature type="transmembrane region" description="Helical" evidence="1">
    <location>
        <begin position="70"/>
        <end position="95"/>
    </location>
</feature>
<comment type="caution">
    <text evidence="2">The sequence shown here is derived from an EMBL/GenBank/DDBJ whole genome shotgun (WGS) entry which is preliminary data.</text>
</comment>
<accession>A0A7V8NLD3</accession>
<dbReference type="AlphaFoldDB" id="A0A7V8NLD3"/>
<reference evidence="2" key="1">
    <citation type="submission" date="2020-06" db="EMBL/GenBank/DDBJ databases">
        <title>Legume-microbial interactions unlock mineral nutrients during tropical forest succession.</title>
        <authorList>
            <person name="Epihov D.Z."/>
        </authorList>
    </citation>
    <scope>NUCLEOTIDE SEQUENCE [LARGE SCALE GENOMIC DNA]</scope>
    <source>
        <strain evidence="2">Pan2503</strain>
    </source>
</reference>
<keyword evidence="1" id="KW-1133">Transmembrane helix</keyword>
<protein>
    <recommendedName>
        <fullName evidence="4">OmpR/PhoB-type domain-containing protein</fullName>
    </recommendedName>
</protein>
<evidence type="ECO:0000313" key="3">
    <source>
        <dbReference type="Proteomes" id="UP000567293"/>
    </source>
</evidence>
<keyword evidence="1" id="KW-0472">Membrane</keyword>
<keyword evidence="3" id="KW-1185">Reference proteome</keyword>